<evidence type="ECO:0000313" key="2">
    <source>
        <dbReference type="EMBL" id="KJE95052.1"/>
    </source>
</evidence>
<name>A0A0D2VUK1_CAPO3</name>
<evidence type="ECO:0000256" key="1">
    <source>
        <dbReference type="SAM" id="MobiDB-lite"/>
    </source>
</evidence>
<keyword evidence="3" id="KW-1185">Reference proteome</keyword>
<evidence type="ECO:0000313" key="3">
    <source>
        <dbReference type="Proteomes" id="UP000008743"/>
    </source>
</evidence>
<feature type="compositionally biased region" description="Acidic residues" evidence="1">
    <location>
        <begin position="51"/>
        <end position="70"/>
    </location>
</feature>
<dbReference type="eggNOG" id="KOG0778">
    <property type="taxonomic scope" value="Eukaryota"/>
</dbReference>
<sequence length="77" mass="8839">MSTTAKRRELNLRFQRAVSQLFASDQDLSCVCEEYLRNAKELWPPVHVLDGDSDADQDDDVDDHDNEVDVQESGRSR</sequence>
<dbReference type="AlphaFoldDB" id="A0A0D2VUK1"/>
<gene>
    <name evidence="2" type="ORF">CAOG_005547</name>
</gene>
<accession>A0A0D2VUK1</accession>
<feature type="region of interest" description="Disordered" evidence="1">
    <location>
        <begin position="46"/>
        <end position="77"/>
    </location>
</feature>
<dbReference type="EMBL" id="KE346368">
    <property type="protein sequence ID" value="KJE95052.1"/>
    <property type="molecule type" value="Genomic_DNA"/>
</dbReference>
<dbReference type="Proteomes" id="UP000008743">
    <property type="component" value="Unassembled WGS sequence"/>
</dbReference>
<dbReference type="InParanoid" id="A0A0D2VUK1"/>
<reference evidence="2" key="1">
    <citation type="submission" date="2011-02" db="EMBL/GenBank/DDBJ databases">
        <title>The Genome Sequence of Capsaspora owczarzaki ATCC 30864.</title>
        <authorList>
            <consortium name="The Broad Institute Genome Sequencing Platform"/>
            <person name="Russ C."/>
            <person name="Cuomo C."/>
            <person name="Burger G."/>
            <person name="Gray M.W."/>
            <person name="Holland P.W.H."/>
            <person name="King N."/>
            <person name="Lang F.B.F."/>
            <person name="Roger A.J."/>
            <person name="Ruiz-Trillo I."/>
            <person name="Young S.K."/>
            <person name="Zeng Q."/>
            <person name="Gargeya S."/>
            <person name="Alvarado L."/>
            <person name="Berlin A."/>
            <person name="Chapman S.B."/>
            <person name="Chen Z."/>
            <person name="Freedman E."/>
            <person name="Gellesch M."/>
            <person name="Goldberg J."/>
            <person name="Griggs A."/>
            <person name="Gujja S."/>
            <person name="Heilman E."/>
            <person name="Heiman D."/>
            <person name="Howarth C."/>
            <person name="Mehta T."/>
            <person name="Neiman D."/>
            <person name="Pearson M."/>
            <person name="Roberts A."/>
            <person name="Saif S."/>
            <person name="Shea T."/>
            <person name="Shenoy N."/>
            <person name="Sisk P."/>
            <person name="Stolte C."/>
            <person name="Sykes S."/>
            <person name="White J."/>
            <person name="Yandava C."/>
            <person name="Haas B."/>
            <person name="Nusbaum C."/>
            <person name="Birren B."/>
        </authorList>
    </citation>
    <scope>NUCLEOTIDE SEQUENCE</scope>
    <source>
        <strain evidence="2">ATCC 30864</strain>
    </source>
</reference>
<organism evidence="2 3">
    <name type="scientific">Capsaspora owczarzaki (strain ATCC 30864)</name>
    <dbReference type="NCBI Taxonomy" id="595528"/>
    <lineage>
        <taxon>Eukaryota</taxon>
        <taxon>Filasterea</taxon>
        <taxon>Capsaspora</taxon>
    </lineage>
</organism>
<protein>
    <submittedName>
        <fullName evidence="2">Uncharacterized protein</fullName>
    </submittedName>
</protein>
<proteinExistence type="predicted"/>